<keyword evidence="3" id="KW-0813">Transport</keyword>
<dbReference type="PANTHER" id="PTHR30532:SF24">
    <property type="entry name" value="FERRIC ENTEROBACTIN-BINDING PERIPLASMIC PROTEIN FEPB"/>
    <property type="match status" value="1"/>
</dbReference>
<dbReference type="OrthoDB" id="1846031at2"/>
<dbReference type="GO" id="GO:1901678">
    <property type="term" value="P:iron coordination entity transport"/>
    <property type="evidence" value="ECO:0007669"/>
    <property type="project" value="UniProtKB-ARBA"/>
</dbReference>
<feature type="chain" id="PRO_5039565906" evidence="5">
    <location>
        <begin position="29"/>
        <end position="323"/>
    </location>
</feature>
<gene>
    <name evidence="7" type="ORF">CLV43_110158</name>
</gene>
<evidence type="ECO:0000256" key="3">
    <source>
        <dbReference type="ARBA" id="ARBA00022448"/>
    </source>
</evidence>
<dbReference type="EMBL" id="PVTF01000010">
    <property type="protein sequence ID" value="PRY37347.1"/>
    <property type="molecule type" value="Genomic_DNA"/>
</dbReference>
<evidence type="ECO:0000256" key="2">
    <source>
        <dbReference type="ARBA" id="ARBA00008814"/>
    </source>
</evidence>
<dbReference type="Gene3D" id="3.40.50.1980">
    <property type="entry name" value="Nitrogenase molybdenum iron protein domain"/>
    <property type="match status" value="2"/>
</dbReference>
<dbReference type="PANTHER" id="PTHR30532">
    <property type="entry name" value="IRON III DICITRATE-BINDING PERIPLASMIC PROTEIN"/>
    <property type="match status" value="1"/>
</dbReference>
<comment type="similarity">
    <text evidence="2">Belongs to the bacterial solute-binding protein 8 family.</text>
</comment>
<dbReference type="PROSITE" id="PS51257">
    <property type="entry name" value="PROKAR_LIPOPROTEIN"/>
    <property type="match status" value="1"/>
</dbReference>
<dbReference type="RefSeq" id="WP_106191662.1">
    <property type="nucleotide sequence ID" value="NZ_PVTF01000010.1"/>
</dbReference>
<sequence length="323" mass="33628">MKRAAIGLLTVLLTASLAACGSSSTPEAGGTSSGAGSAFPVTVDTMFGQVEVEKAPTRVVALGWSDAETALALGVQPVGASDWLAFGGEGVGPWAKGLYEKAPTILGTQELSFEAVAALQPDLILNTRSNLDAKTNETLSKIAPTIAAPKDVIPYGTTWRQQMELVSKALGKPDKGTELIATVEKEFKDAATFSGKTAVVGTYFGNQYGAYVPGDGRVDFMEELGFGTKKEIDSLAKGTFYVEISTEQLGLLDADLTVVFPIGTDAGVLRSDQVLNNIPSAKAGHLVILDDKALSDAFSSGSTLGVSYAIKNAVPLFTAALRK</sequence>
<dbReference type="SUPFAM" id="SSF53807">
    <property type="entry name" value="Helical backbone' metal receptor"/>
    <property type="match status" value="1"/>
</dbReference>
<dbReference type="InterPro" id="IPR051313">
    <property type="entry name" value="Bact_iron-sidero_bind"/>
</dbReference>
<dbReference type="GO" id="GO:0030288">
    <property type="term" value="C:outer membrane-bounded periplasmic space"/>
    <property type="evidence" value="ECO:0007669"/>
    <property type="project" value="TreeGrafter"/>
</dbReference>
<dbReference type="AlphaFoldDB" id="A0A2T0SVA1"/>
<dbReference type="InterPro" id="IPR002491">
    <property type="entry name" value="ABC_transptr_periplasmic_BD"/>
</dbReference>
<reference evidence="7 8" key="1">
    <citation type="submission" date="2018-03" db="EMBL/GenBank/DDBJ databases">
        <title>Genomic Encyclopedia of Archaeal and Bacterial Type Strains, Phase II (KMG-II): from individual species to whole genera.</title>
        <authorList>
            <person name="Goeker M."/>
        </authorList>
    </citation>
    <scope>NUCLEOTIDE SEQUENCE [LARGE SCALE GENOMIC DNA]</scope>
    <source>
        <strain evidence="7 8">DSM 44720</strain>
    </source>
</reference>
<protein>
    <submittedName>
        <fullName evidence="7">Iron complex transport system substrate-binding protein</fullName>
    </submittedName>
</protein>
<feature type="domain" description="Fe/B12 periplasmic-binding" evidence="6">
    <location>
        <begin position="58"/>
        <end position="321"/>
    </location>
</feature>
<comment type="subcellular location">
    <subcellularLocation>
        <location evidence="1">Cell envelope</location>
    </subcellularLocation>
</comment>
<name>A0A2T0SVA1_9PSEU</name>
<dbReference type="CDD" id="cd01146">
    <property type="entry name" value="FhuD"/>
    <property type="match status" value="1"/>
</dbReference>
<dbReference type="PROSITE" id="PS50983">
    <property type="entry name" value="FE_B12_PBP"/>
    <property type="match status" value="1"/>
</dbReference>
<evidence type="ECO:0000313" key="7">
    <source>
        <dbReference type="EMBL" id="PRY37347.1"/>
    </source>
</evidence>
<feature type="signal peptide" evidence="5">
    <location>
        <begin position="1"/>
        <end position="28"/>
    </location>
</feature>
<comment type="caution">
    <text evidence="7">The sequence shown here is derived from an EMBL/GenBank/DDBJ whole genome shotgun (WGS) entry which is preliminary data.</text>
</comment>
<organism evidence="7 8">
    <name type="scientific">Umezawaea tangerina</name>
    <dbReference type="NCBI Taxonomy" id="84725"/>
    <lineage>
        <taxon>Bacteria</taxon>
        <taxon>Bacillati</taxon>
        <taxon>Actinomycetota</taxon>
        <taxon>Actinomycetes</taxon>
        <taxon>Pseudonocardiales</taxon>
        <taxon>Pseudonocardiaceae</taxon>
        <taxon>Umezawaea</taxon>
    </lineage>
</organism>
<proteinExistence type="inferred from homology"/>
<evidence type="ECO:0000256" key="4">
    <source>
        <dbReference type="ARBA" id="ARBA00022729"/>
    </source>
</evidence>
<evidence type="ECO:0000259" key="6">
    <source>
        <dbReference type="PROSITE" id="PS50983"/>
    </source>
</evidence>
<dbReference type="Proteomes" id="UP000239494">
    <property type="component" value="Unassembled WGS sequence"/>
</dbReference>
<dbReference type="Pfam" id="PF01497">
    <property type="entry name" value="Peripla_BP_2"/>
    <property type="match status" value="1"/>
</dbReference>
<keyword evidence="4 5" id="KW-0732">Signal</keyword>
<evidence type="ECO:0000313" key="8">
    <source>
        <dbReference type="Proteomes" id="UP000239494"/>
    </source>
</evidence>
<keyword evidence="8" id="KW-1185">Reference proteome</keyword>
<evidence type="ECO:0000256" key="5">
    <source>
        <dbReference type="SAM" id="SignalP"/>
    </source>
</evidence>
<evidence type="ECO:0000256" key="1">
    <source>
        <dbReference type="ARBA" id="ARBA00004196"/>
    </source>
</evidence>
<accession>A0A2T0SVA1</accession>